<dbReference type="KEGG" id="cvn:111122692"/>
<evidence type="ECO:0000259" key="3">
    <source>
        <dbReference type="PROSITE" id="PS50240"/>
    </source>
</evidence>
<dbReference type="PANTHER" id="PTHR24256">
    <property type="entry name" value="TRYPTASE-RELATED"/>
    <property type="match status" value="1"/>
</dbReference>
<keyword evidence="1" id="KW-1015">Disulfide bond</keyword>
<dbReference type="PROSITE" id="PS50240">
    <property type="entry name" value="TRYPSIN_DOM"/>
    <property type="match status" value="1"/>
</dbReference>
<dbReference type="Pfam" id="PF00089">
    <property type="entry name" value="Trypsin"/>
    <property type="match status" value="2"/>
</dbReference>
<sequence length="200" mass="21556">RTWDYTEVLGLVIAPLGEPKNRRTGQIRNKQGARHFSQSVCWGDQRSSAFKTCGAHPVSTSQGDLGLKLVSRISHPLDEEWPWQVSLQIGTSHICGGSLIVPNCVLMAAHCMEAYVTPSTAATAPASPMTSLSWSSSRSSSSALPSLWPPGDSGGPYVCEKNGVWIQAGLTSWGISTCSGSYPSVYTRISSYLSWIANYM</sequence>
<protein>
    <submittedName>
        <fullName evidence="5">Chymotrypsin-like elastase family member 2A</fullName>
    </submittedName>
</protein>
<dbReference type="InterPro" id="IPR043504">
    <property type="entry name" value="Peptidase_S1_PA_chymotrypsin"/>
</dbReference>
<dbReference type="GO" id="GO:0004252">
    <property type="term" value="F:serine-type endopeptidase activity"/>
    <property type="evidence" value="ECO:0007669"/>
    <property type="project" value="InterPro"/>
</dbReference>
<dbReference type="AlphaFoldDB" id="A0A8B8CYG8"/>
<dbReference type="Proteomes" id="UP000694844">
    <property type="component" value="Chromosome 3"/>
</dbReference>
<evidence type="ECO:0000256" key="1">
    <source>
        <dbReference type="ARBA" id="ARBA00023157"/>
    </source>
</evidence>
<dbReference type="SUPFAM" id="SSF50494">
    <property type="entry name" value="Trypsin-like serine proteases"/>
    <property type="match status" value="1"/>
</dbReference>
<dbReference type="GO" id="GO:0006508">
    <property type="term" value="P:proteolysis"/>
    <property type="evidence" value="ECO:0007669"/>
    <property type="project" value="InterPro"/>
</dbReference>
<dbReference type="RefSeq" id="XP_022320274.1">
    <property type="nucleotide sequence ID" value="XM_022464566.1"/>
</dbReference>
<organism evidence="4 5">
    <name type="scientific">Crassostrea virginica</name>
    <name type="common">Eastern oyster</name>
    <dbReference type="NCBI Taxonomy" id="6565"/>
    <lineage>
        <taxon>Eukaryota</taxon>
        <taxon>Metazoa</taxon>
        <taxon>Spiralia</taxon>
        <taxon>Lophotrochozoa</taxon>
        <taxon>Mollusca</taxon>
        <taxon>Bivalvia</taxon>
        <taxon>Autobranchia</taxon>
        <taxon>Pteriomorphia</taxon>
        <taxon>Ostreida</taxon>
        <taxon>Ostreoidea</taxon>
        <taxon>Ostreidae</taxon>
        <taxon>Crassostrea</taxon>
    </lineage>
</organism>
<gene>
    <name evidence="5" type="primary">LOC111122692</name>
</gene>
<dbReference type="Gene3D" id="2.40.10.10">
    <property type="entry name" value="Trypsin-like serine proteases"/>
    <property type="match status" value="2"/>
</dbReference>
<reference evidence="5" key="1">
    <citation type="submission" date="2025-08" db="UniProtKB">
        <authorList>
            <consortium name="RefSeq"/>
        </authorList>
    </citation>
    <scope>IDENTIFICATION</scope>
    <source>
        <tissue evidence="5">Whole sample</tissue>
    </source>
</reference>
<evidence type="ECO:0000313" key="5">
    <source>
        <dbReference type="RefSeq" id="XP_022320274.1"/>
    </source>
</evidence>
<evidence type="ECO:0000313" key="4">
    <source>
        <dbReference type="Proteomes" id="UP000694844"/>
    </source>
</evidence>
<feature type="domain" description="Peptidase S1" evidence="3">
    <location>
        <begin position="1"/>
        <end position="200"/>
    </location>
</feature>
<name>A0A8B8CYG8_CRAVI</name>
<dbReference type="InterPro" id="IPR001254">
    <property type="entry name" value="Trypsin_dom"/>
</dbReference>
<keyword evidence="4" id="KW-1185">Reference proteome</keyword>
<comment type="similarity">
    <text evidence="2">Belongs to the peptidase S1 family. CLIP subfamily.</text>
</comment>
<dbReference type="InterPro" id="IPR009003">
    <property type="entry name" value="Peptidase_S1_PA"/>
</dbReference>
<dbReference type="InterPro" id="IPR051487">
    <property type="entry name" value="Ser/Thr_Proteases_Immune/Dev"/>
</dbReference>
<accession>A0A8B8CYG8</accession>
<evidence type="ECO:0000256" key="2">
    <source>
        <dbReference type="ARBA" id="ARBA00024195"/>
    </source>
</evidence>
<feature type="non-terminal residue" evidence="5">
    <location>
        <position position="1"/>
    </location>
</feature>
<proteinExistence type="inferred from homology"/>
<dbReference type="GeneID" id="111122692"/>
<dbReference type="OrthoDB" id="6157166at2759"/>
<dbReference type="SMART" id="SM00020">
    <property type="entry name" value="Tryp_SPc"/>
    <property type="match status" value="1"/>
</dbReference>